<comment type="caution">
    <text evidence="10">The sequence shown here is derived from an EMBL/GenBank/DDBJ whole genome shotgun (WGS) entry which is preliminary data.</text>
</comment>
<dbReference type="InterPro" id="IPR003148">
    <property type="entry name" value="RCK_N"/>
</dbReference>
<dbReference type="Pfam" id="PF02254">
    <property type="entry name" value="TrkA_N"/>
    <property type="match status" value="1"/>
</dbReference>
<evidence type="ECO:0000256" key="5">
    <source>
        <dbReference type="ARBA" id="ARBA00022989"/>
    </source>
</evidence>
<feature type="transmembrane region" description="Helical" evidence="8">
    <location>
        <begin position="191"/>
        <end position="209"/>
    </location>
</feature>
<dbReference type="Gene3D" id="3.40.50.720">
    <property type="entry name" value="NAD(P)-binding Rossmann-like Domain"/>
    <property type="match status" value="1"/>
</dbReference>
<dbReference type="Gene3D" id="1.20.1530.20">
    <property type="match status" value="1"/>
</dbReference>
<dbReference type="PROSITE" id="PS51201">
    <property type="entry name" value="RCK_N"/>
    <property type="match status" value="1"/>
</dbReference>
<keyword evidence="6 8" id="KW-0472">Membrane</keyword>
<dbReference type="GO" id="GO:1902600">
    <property type="term" value="P:proton transmembrane transport"/>
    <property type="evidence" value="ECO:0007669"/>
    <property type="project" value="InterPro"/>
</dbReference>
<evidence type="ECO:0000256" key="7">
    <source>
        <dbReference type="SAM" id="MobiDB-lite"/>
    </source>
</evidence>
<feature type="compositionally biased region" description="Pro residues" evidence="7">
    <location>
        <begin position="589"/>
        <end position="598"/>
    </location>
</feature>
<dbReference type="GO" id="GO:0006813">
    <property type="term" value="P:potassium ion transport"/>
    <property type="evidence" value="ECO:0007669"/>
    <property type="project" value="InterPro"/>
</dbReference>
<proteinExistence type="inferred from homology"/>
<feature type="compositionally biased region" description="Polar residues" evidence="7">
    <location>
        <begin position="576"/>
        <end position="585"/>
    </location>
</feature>
<evidence type="ECO:0000256" key="2">
    <source>
        <dbReference type="ARBA" id="ARBA00005551"/>
    </source>
</evidence>
<keyword evidence="11" id="KW-1185">Reference proteome</keyword>
<dbReference type="PANTHER" id="PTHR42751:SF1">
    <property type="entry name" value="CATION_PROTON ANTIPORTER YBAL-RELATED"/>
    <property type="match status" value="1"/>
</dbReference>
<feature type="transmembrane region" description="Helical" evidence="8">
    <location>
        <begin position="148"/>
        <end position="171"/>
    </location>
</feature>
<dbReference type="Pfam" id="PF00999">
    <property type="entry name" value="Na_H_Exchanger"/>
    <property type="match status" value="1"/>
</dbReference>
<reference evidence="10 11" key="1">
    <citation type="submission" date="2016-05" db="EMBL/GenBank/DDBJ databases">
        <title>Genomic and physiological characterization of Planctopirus sp. isolated from fresh water lake.</title>
        <authorList>
            <person name="Subhash Y."/>
            <person name="Ramana C."/>
        </authorList>
    </citation>
    <scope>NUCLEOTIDE SEQUENCE [LARGE SCALE GENOMIC DNA]</scope>
    <source>
        <strain evidence="10 11">JC280</strain>
    </source>
</reference>
<dbReference type="GO" id="GO:0016020">
    <property type="term" value="C:membrane"/>
    <property type="evidence" value="ECO:0007669"/>
    <property type="project" value="UniProtKB-SubCell"/>
</dbReference>
<comment type="subcellular location">
    <subcellularLocation>
        <location evidence="1">Membrane</location>
        <topology evidence="1">Multi-pass membrane protein</topology>
    </subcellularLocation>
</comment>
<gene>
    <name evidence="10" type="ORF">A6X21_11825</name>
</gene>
<protein>
    <submittedName>
        <fullName evidence="10">Sodium:proton exchanger</fullName>
    </submittedName>
</protein>
<evidence type="ECO:0000259" key="9">
    <source>
        <dbReference type="PROSITE" id="PS51201"/>
    </source>
</evidence>
<feature type="transmembrane region" description="Helical" evidence="8">
    <location>
        <begin position="275"/>
        <end position="294"/>
    </location>
</feature>
<feature type="transmembrane region" description="Helical" evidence="8">
    <location>
        <begin position="362"/>
        <end position="382"/>
    </location>
</feature>
<dbReference type="InterPro" id="IPR038770">
    <property type="entry name" value="Na+/solute_symporter_sf"/>
</dbReference>
<dbReference type="RefSeq" id="WP_068852245.1">
    <property type="nucleotide sequence ID" value="NZ_LYDR01000152.1"/>
</dbReference>
<feature type="domain" description="RCK N-terminal" evidence="9">
    <location>
        <begin position="419"/>
        <end position="536"/>
    </location>
</feature>
<evidence type="ECO:0000313" key="10">
    <source>
        <dbReference type="EMBL" id="ODA28690.1"/>
    </source>
</evidence>
<feature type="transmembrane region" description="Helical" evidence="8">
    <location>
        <begin position="6"/>
        <end position="25"/>
    </location>
</feature>
<dbReference type="SUPFAM" id="SSF51735">
    <property type="entry name" value="NAD(P)-binding Rossmann-fold domains"/>
    <property type="match status" value="1"/>
</dbReference>
<dbReference type="GO" id="GO:0015297">
    <property type="term" value="F:antiporter activity"/>
    <property type="evidence" value="ECO:0007669"/>
    <property type="project" value="InterPro"/>
</dbReference>
<evidence type="ECO:0000256" key="4">
    <source>
        <dbReference type="ARBA" id="ARBA00022692"/>
    </source>
</evidence>
<feature type="region of interest" description="Disordered" evidence="7">
    <location>
        <begin position="576"/>
        <end position="598"/>
    </location>
</feature>
<feature type="transmembrane region" description="Helical" evidence="8">
    <location>
        <begin position="329"/>
        <end position="350"/>
    </location>
</feature>
<keyword evidence="3" id="KW-0813">Transport</keyword>
<name>A0A1C3E628_9PLAN</name>
<dbReference type="AlphaFoldDB" id="A0A1C3E628"/>
<organism evidence="10 11">
    <name type="scientific">Planctopirus hydrillae</name>
    <dbReference type="NCBI Taxonomy" id="1841610"/>
    <lineage>
        <taxon>Bacteria</taxon>
        <taxon>Pseudomonadati</taxon>
        <taxon>Planctomycetota</taxon>
        <taxon>Planctomycetia</taxon>
        <taxon>Planctomycetales</taxon>
        <taxon>Planctomycetaceae</taxon>
        <taxon>Planctopirus</taxon>
    </lineage>
</organism>
<feature type="transmembrane region" description="Helical" evidence="8">
    <location>
        <begin position="90"/>
        <end position="111"/>
    </location>
</feature>
<dbReference type="STRING" id="1841610.A6X21_11825"/>
<evidence type="ECO:0000256" key="6">
    <source>
        <dbReference type="ARBA" id="ARBA00023136"/>
    </source>
</evidence>
<feature type="transmembrane region" description="Helical" evidence="8">
    <location>
        <begin position="300"/>
        <end position="322"/>
    </location>
</feature>
<dbReference type="PANTHER" id="PTHR42751">
    <property type="entry name" value="SODIUM/HYDROGEN EXCHANGER FAMILY/TRKA DOMAIN PROTEIN"/>
    <property type="match status" value="1"/>
</dbReference>
<evidence type="ECO:0000256" key="3">
    <source>
        <dbReference type="ARBA" id="ARBA00022448"/>
    </source>
</evidence>
<dbReference type="OrthoDB" id="9793589at2"/>
<feature type="transmembrane region" description="Helical" evidence="8">
    <location>
        <begin position="221"/>
        <end position="238"/>
    </location>
</feature>
<feature type="transmembrane region" description="Helical" evidence="8">
    <location>
        <begin position="244"/>
        <end position="263"/>
    </location>
</feature>
<keyword evidence="5 8" id="KW-1133">Transmembrane helix</keyword>
<sequence>MHHLDLIVTLTGGLTAALVLGYITNRLGLSPIVGYLLAGICVGPATPGFVANAKLAEQMAEVGVILLMFGVGLHFHLADLLAVRKVALPGALGQILISALLGTGLGLIVGWGLVPSIIFGLALSVASTVVLARVLADFRELHTNTGRIAMGWLVVEDLFTVVTLVLLPTVLAAKADLAGVTMAAIMTFGKIGLFVVVVMYGGGVVIPWVFERMAKSGSRELFTLTVLVTALGIAVISVEHFGVSMALGAFLAGMVVGRSEFSARAASDALPMKDAFAVLFFVSVGMLFKPAQLIEAPGVILGTLAIVLIGKPLAAFVIVISLRYPPRTALSVAIALAQIGEFSFILGSRARELGVFPEEANQGLIVAAILSITINPLLYGFIPKLERWMHQVPWLSSRLLARLDAAPAVSEDHEKFETNTPAIIVGYGPIGRMVARILIENGIRPVIIEMNLDTFRRLRNEGMSVVYGDARQIEVLKQAHVESARYLIFSSAESHGVEEIIQQAKTLHPQIMTFVRTRFLHNLPELEHFGAARIFVDEAAIGLALATSILKDLGATGDQLDRERDRVEREFFNTKQATTTSQVSVETPVVPPHDSPAT</sequence>
<comment type="similarity">
    <text evidence="2">Belongs to the monovalent cation:proton antiporter 2 (CPA2) transporter (TC 2.A.37) family.</text>
</comment>
<evidence type="ECO:0000256" key="8">
    <source>
        <dbReference type="SAM" id="Phobius"/>
    </source>
</evidence>
<dbReference type="Proteomes" id="UP000094828">
    <property type="component" value="Unassembled WGS sequence"/>
</dbReference>
<dbReference type="InterPro" id="IPR006153">
    <property type="entry name" value="Cation/H_exchanger_TM"/>
</dbReference>
<feature type="transmembrane region" description="Helical" evidence="8">
    <location>
        <begin position="32"/>
        <end position="50"/>
    </location>
</feature>
<accession>A0A1C3E628</accession>
<feature type="transmembrane region" description="Helical" evidence="8">
    <location>
        <begin position="62"/>
        <end position="83"/>
    </location>
</feature>
<dbReference type="EMBL" id="LYDR01000152">
    <property type="protein sequence ID" value="ODA28690.1"/>
    <property type="molecule type" value="Genomic_DNA"/>
</dbReference>
<feature type="transmembrane region" description="Helical" evidence="8">
    <location>
        <begin position="117"/>
        <end position="136"/>
    </location>
</feature>
<dbReference type="InterPro" id="IPR036291">
    <property type="entry name" value="NAD(P)-bd_dom_sf"/>
</dbReference>
<evidence type="ECO:0000256" key="1">
    <source>
        <dbReference type="ARBA" id="ARBA00004141"/>
    </source>
</evidence>
<keyword evidence="4 8" id="KW-0812">Transmembrane</keyword>
<evidence type="ECO:0000313" key="11">
    <source>
        <dbReference type="Proteomes" id="UP000094828"/>
    </source>
</evidence>